<sequence>AARLWSRCGSLTEESPPSGVRFSPPPVFVPPSAVNGGGRDLCSLDKVRGELWKCVSIRLLFPRRSVFLLTLFLYHQPLSPLPSLPVTWVGAVGMNAARVSGLVGSLVSLNVHSLPVMAVLNVIEQQKRLSSPRSARPLSLTSCPSFCHLK</sequence>
<gene>
    <name evidence="1" type="ORF">KUCAC02_011153</name>
</gene>
<accession>A0ACB9WW23</accession>
<evidence type="ECO:0000313" key="1">
    <source>
        <dbReference type="EMBL" id="KAI4817776.1"/>
    </source>
</evidence>
<evidence type="ECO:0000313" key="2">
    <source>
        <dbReference type="Proteomes" id="UP001057452"/>
    </source>
</evidence>
<name>A0ACB9WW23_CHAAC</name>
<keyword evidence="2" id="KW-1185">Reference proteome</keyword>
<dbReference type="EMBL" id="CM043795">
    <property type="protein sequence ID" value="KAI4817776.1"/>
    <property type="molecule type" value="Genomic_DNA"/>
</dbReference>
<organism evidence="1 2">
    <name type="scientific">Chaenocephalus aceratus</name>
    <name type="common">Blackfin icefish</name>
    <name type="synonym">Chaenichthys aceratus</name>
    <dbReference type="NCBI Taxonomy" id="36190"/>
    <lineage>
        <taxon>Eukaryota</taxon>
        <taxon>Metazoa</taxon>
        <taxon>Chordata</taxon>
        <taxon>Craniata</taxon>
        <taxon>Vertebrata</taxon>
        <taxon>Euteleostomi</taxon>
        <taxon>Actinopterygii</taxon>
        <taxon>Neopterygii</taxon>
        <taxon>Teleostei</taxon>
        <taxon>Neoteleostei</taxon>
        <taxon>Acanthomorphata</taxon>
        <taxon>Eupercaria</taxon>
        <taxon>Perciformes</taxon>
        <taxon>Notothenioidei</taxon>
        <taxon>Channichthyidae</taxon>
        <taxon>Chaenocephalus</taxon>
    </lineage>
</organism>
<feature type="non-terminal residue" evidence="1">
    <location>
        <position position="150"/>
    </location>
</feature>
<dbReference type="Proteomes" id="UP001057452">
    <property type="component" value="Chromosome 11"/>
</dbReference>
<feature type="non-terminal residue" evidence="1">
    <location>
        <position position="1"/>
    </location>
</feature>
<comment type="caution">
    <text evidence="1">The sequence shown here is derived from an EMBL/GenBank/DDBJ whole genome shotgun (WGS) entry which is preliminary data.</text>
</comment>
<proteinExistence type="predicted"/>
<reference evidence="1" key="1">
    <citation type="submission" date="2022-05" db="EMBL/GenBank/DDBJ databases">
        <title>Chromosome-level genome of Chaenocephalus aceratus.</title>
        <authorList>
            <person name="Park H."/>
        </authorList>
    </citation>
    <scope>NUCLEOTIDE SEQUENCE</scope>
    <source>
        <strain evidence="1">KU_202001</strain>
    </source>
</reference>
<protein>
    <submittedName>
        <fullName evidence="1">Uncharacterized protein</fullName>
    </submittedName>
</protein>